<evidence type="ECO:0000313" key="1">
    <source>
        <dbReference type="EMBL" id="MBU5672162.1"/>
    </source>
</evidence>
<comment type="caution">
    <text evidence="1">The sequence shown here is derived from an EMBL/GenBank/DDBJ whole genome shotgun (WGS) entry which is preliminary data.</text>
</comment>
<gene>
    <name evidence="1" type="ORF">KQJ23_10045</name>
</gene>
<reference evidence="1 2" key="1">
    <citation type="submission" date="2021-06" db="EMBL/GenBank/DDBJ databases">
        <authorList>
            <person name="Sun Q."/>
            <person name="Li D."/>
        </authorList>
    </citation>
    <scope>NUCLEOTIDE SEQUENCE [LARGE SCALE GENOMIC DNA]</scope>
    <source>
        <strain evidence="1 2">MSJ-6</strain>
    </source>
</reference>
<evidence type="ECO:0000313" key="2">
    <source>
        <dbReference type="Proteomes" id="UP000743001"/>
    </source>
</evidence>
<accession>A0ABS6FPL1</accession>
<organism evidence="1 2">
    <name type="scientific">Paenibacillus brevis</name>
    <dbReference type="NCBI Taxonomy" id="2841508"/>
    <lineage>
        <taxon>Bacteria</taxon>
        <taxon>Bacillati</taxon>
        <taxon>Bacillota</taxon>
        <taxon>Bacilli</taxon>
        <taxon>Bacillales</taxon>
        <taxon>Paenibacillaceae</taxon>
        <taxon>Paenibacillus</taxon>
    </lineage>
</organism>
<protein>
    <submittedName>
        <fullName evidence="1">Uncharacterized protein</fullName>
    </submittedName>
</protein>
<keyword evidence="2" id="KW-1185">Reference proteome</keyword>
<dbReference type="EMBL" id="JAHLQJ010000007">
    <property type="protein sequence ID" value="MBU5672162.1"/>
    <property type="molecule type" value="Genomic_DNA"/>
</dbReference>
<proteinExistence type="predicted"/>
<name>A0ABS6FPL1_9BACL</name>
<dbReference type="RefSeq" id="WP_216478696.1">
    <property type="nucleotide sequence ID" value="NZ_JAHLQJ010000007.1"/>
</dbReference>
<dbReference type="Proteomes" id="UP000743001">
    <property type="component" value="Unassembled WGS sequence"/>
</dbReference>
<sequence length="63" mass="7218">MKEDERILSLDHYEHGIVINALNTLRNGLIGEQRPTDAVDDLLLKTIDAPYRKAKHRSQHAAR</sequence>